<name>A0ACB9K7A4_9ASTR</name>
<evidence type="ECO:0000313" key="1">
    <source>
        <dbReference type="EMBL" id="KAI3828156.1"/>
    </source>
</evidence>
<accession>A0ACB9K7A4</accession>
<organism evidence="1 2">
    <name type="scientific">Smallanthus sonchifolius</name>
    <dbReference type="NCBI Taxonomy" id="185202"/>
    <lineage>
        <taxon>Eukaryota</taxon>
        <taxon>Viridiplantae</taxon>
        <taxon>Streptophyta</taxon>
        <taxon>Embryophyta</taxon>
        <taxon>Tracheophyta</taxon>
        <taxon>Spermatophyta</taxon>
        <taxon>Magnoliopsida</taxon>
        <taxon>eudicotyledons</taxon>
        <taxon>Gunneridae</taxon>
        <taxon>Pentapetalae</taxon>
        <taxon>asterids</taxon>
        <taxon>campanulids</taxon>
        <taxon>Asterales</taxon>
        <taxon>Asteraceae</taxon>
        <taxon>Asteroideae</taxon>
        <taxon>Heliantheae alliance</taxon>
        <taxon>Millerieae</taxon>
        <taxon>Smallanthus</taxon>
    </lineage>
</organism>
<reference evidence="1 2" key="2">
    <citation type="journal article" date="2022" name="Mol. Ecol. Resour.">
        <title>The genomes of chicory, endive, great burdock and yacon provide insights into Asteraceae paleo-polyploidization history and plant inulin production.</title>
        <authorList>
            <person name="Fan W."/>
            <person name="Wang S."/>
            <person name="Wang H."/>
            <person name="Wang A."/>
            <person name="Jiang F."/>
            <person name="Liu H."/>
            <person name="Zhao H."/>
            <person name="Xu D."/>
            <person name="Zhang Y."/>
        </authorList>
    </citation>
    <scope>NUCLEOTIDE SEQUENCE [LARGE SCALE GENOMIC DNA]</scope>
    <source>
        <strain evidence="2">cv. Yunnan</strain>
        <tissue evidence="1">Leaves</tissue>
    </source>
</reference>
<dbReference type="EMBL" id="CM042018">
    <property type="protein sequence ID" value="KAI3828156.1"/>
    <property type="molecule type" value="Genomic_DNA"/>
</dbReference>
<dbReference type="Proteomes" id="UP001056120">
    <property type="component" value="Linkage Group LG01"/>
</dbReference>
<keyword evidence="2" id="KW-1185">Reference proteome</keyword>
<proteinExistence type="predicted"/>
<evidence type="ECO:0000313" key="2">
    <source>
        <dbReference type="Proteomes" id="UP001056120"/>
    </source>
</evidence>
<gene>
    <name evidence="1" type="ORF">L1987_02253</name>
</gene>
<reference evidence="2" key="1">
    <citation type="journal article" date="2022" name="Mol. Ecol. Resour.">
        <title>The genomes of chicory, endive, great burdock and yacon provide insights into Asteraceae palaeo-polyploidization history and plant inulin production.</title>
        <authorList>
            <person name="Fan W."/>
            <person name="Wang S."/>
            <person name="Wang H."/>
            <person name="Wang A."/>
            <person name="Jiang F."/>
            <person name="Liu H."/>
            <person name="Zhao H."/>
            <person name="Xu D."/>
            <person name="Zhang Y."/>
        </authorList>
    </citation>
    <scope>NUCLEOTIDE SEQUENCE [LARGE SCALE GENOMIC DNA]</scope>
    <source>
        <strain evidence="2">cv. Yunnan</strain>
    </source>
</reference>
<sequence>MLQHAVPFGKMEATAIATLAFIFAATALTVLITLCYKGGNGDDSHHQKRHHNKTVASSRGQTNRDIETGDGVDPDIGKNFEVAAVAASTVMYGSGGEGGGDGGGGGGGGGEGGGS</sequence>
<comment type="caution">
    <text evidence="1">The sequence shown here is derived from an EMBL/GenBank/DDBJ whole genome shotgun (WGS) entry which is preliminary data.</text>
</comment>
<protein>
    <submittedName>
        <fullName evidence="1">Uncharacterized protein</fullName>
    </submittedName>
</protein>